<dbReference type="EMBL" id="JADIME010000034">
    <property type="protein sequence ID" value="MBO8464997.1"/>
    <property type="molecule type" value="Genomic_DNA"/>
</dbReference>
<dbReference type="Gene3D" id="2.60.40.10">
    <property type="entry name" value="Immunoglobulins"/>
    <property type="match status" value="1"/>
</dbReference>
<proteinExistence type="predicted"/>
<comment type="caution">
    <text evidence="1">The sequence shown here is derived from an EMBL/GenBank/DDBJ whole genome shotgun (WGS) entry which is preliminary data.</text>
</comment>
<dbReference type="InterPro" id="IPR011467">
    <property type="entry name" value="DUF1573"/>
</dbReference>
<evidence type="ECO:0000313" key="2">
    <source>
        <dbReference type="Proteomes" id="UP000823597"/>
    </source>
</evidence>
<sequence length="329" mass="37850">MNVLRNEVSFKHIKEEASLNGSGYCIVLVDDDYDIQYYKSKIIDKNEGNPCLWNFVNVDRPENYWYKWLLGTWKSPFTIIFDNDGQIENIVFGTSEYACKSIESAISSRGKGIIYKNFGFARNSDIPDCIENADEFIYNHLQLISDTACTYCEKYLKADSLAHISGYPFSSYLKLCYGRHIFSKNSIAKMACGFIDKYIGATYSKITYSSLIQRVSEDFLTENSQTLIDTKVRIAKKHYRIGDEVPITVTITNNGEDDISIEKIETTCSCIKMVPENRNYRRIIRPHETINYLFSMELESSGKVYHEIYFYTNSPAPLATAAVKVFFEQ</sequence>
<reference evidence="1" key="1">
    <citation type="submission" date="2020-10" db="EMBL/GenBank/DDBJ databases">
        <authorList>
            <person name="Gilroy R."/>
        </authorList>
    </citation>
    <scope>NUCLEOTIDE SEQUENCE</scope>
    <source>
        <strain evidence="1">10037</strain>
    </source>
</reference>
<accession>A0A9D9I3M5</accession>
<dbReference type="Proteomes" id="UP000823597">
    <property type="component" value="Unassembled WGS sequence"/>
</dbReference>
<dbReference type="Pfam" id="PF07610">
    <property type="entry name" value="DUF1573"/>
    <property type="match status" value="1"/>
</dbReference>
<protein>
    <submittedName>
        <fullName evidence="1">DUF1573 domain-containing protein</fullName>
    </submittedName>
</protein>
<name>A0A9D9I3M5_9BACT</name>
<gene>
    <name evidence="1" type="ORF">IAB93_03255</name>
</gene>
<dbReference type="InterPro" id="IPR013783">
    <property type="entry name" value="Ig-like_fold"/>
</dbReference>
<evidence type="ECO:0000313" key="1">
    <source>
        <dbReference type="EMBL" id="MBO8464997.1"/>
    </source>
</evidence>
<organism evidence="1 2">
    <name type="scientific">Candidatus Merdivivens pullistercoris</name>
    <dbReference type="NCBI Taxonomy" id="2840873"/>
    <lineage>
        <taxon>Bacteria</taxon>
        <taxon>Pseudomonadati</taxon>
        <taxon>Bacteroidota</taxon>
        <taxon>Bacteroidia</taxon>
        <taxon>Bacteroidales</taxon>
        <taxon>Muribaculaceae</taxon>
        <taxon>Muribaculaceae incertae sedis</taxon>
        <taxon>Candidatus Merdivivens</taxon>
    </lineage>
</organism>
<reference evidence="1" key="2">
    <citation type="journal article" date="2021" name="PeerJ">
        <title>Extensive microbial diversity within the chicken gut microbiome revealed by metagenomics and culture.</title>
        <authorList>
            <person name="Gilroy R."/>
            <person name="Ravi A."/>
            <person name="Getino M."/>
            <person name="Pursley I."/>
            <person name="Horton D.L."/>
            <person name="Alikhan N.F."/>
            <person name="Baker D."/>
            <person name="Gharbi K."/>
            <person name="Hall N."/>
            <person name="Watson M."/>
            <person name="Adriaenssens E.M."/>
            <person name="Foster-Nyarko E."/>
            <person name="Jarju S."/>
            <person name="Secka A."/>
            <person name="Antonio M."/>
            <person name="Oren A."/>
            <person name="Chaudhuri R.R."/>
            <person name="La Ragione R."/>
            <person name="Hildebrand F."/>
            <person name="Pallen M.J."/>
        </authorList>
    </citation>
    <scope>NUCLEOTIDE SEQUENCE</scope>
    <source>
        <strain evidence="1">10037</strain>
    </source>
</reference>
<dbReference type="AlphaFoldDB" id="A0A9D9I3M5"/>